<comment type="caution">
    <text evidence="2">The sequence shown here is derived from an EMBL/GenBank/DDBJ whole genome shotgun (WGS) entry which is preliminary data.</text>
</comment>
<sequence length="183" mass="18063">MAEGGPEPPPFDRESTRTSAVAATTAVVISAILGPDRHHARCGPPPSPSGVSSPDGDGGPDPGGGGEGGPAGGRDGGPEGGRDEGPEGGWEGGPEDGGEGGPDRGPEGGPVGRPEDGGSTLTSTPDVGFPRRSVLRAPQVSAGAVRRLHTAFFHNAPLCAPVGRGSQAGRGRPTRQARPPRPA</sequence>
<name>A0ABQ3RWM0_9ACTN</name>
<gene>
    <name evidence="2" type="ORF">Saso_18780</name>
</gene>
<accession>A0ABQ3RWM0</accession>
<feature type="compositionally biased region" description="Low complexity" evidence="1">
    <location>
        <begin position="18"/>
        <end position="32"/>
    </location>
</feature>
<feature type="compositionally biased region" description="Low complexity" evidence="1">
    <location>
        <begin position="167"/>
        <end position="177"/>
    </location>
</feature>
<feature type="compositionally biased region" description="Basic and acidic residues" evidence="1">
    <location>
        <begin position="76"/>
        <end position="85"/>
    </location>
</feature>
<organism evidence="2 3">
    <name type="scientific">Streptomyces asoensis</name>
    <dbReference type="NCBI Taxonomy" id="249586"/>
    <lineage>
        <taxon>Bacteria</taxon>
        <taxon>Bacillati</taxon>
        <taxon>Actinomycetota</taxon>
        <taxon>Actinomycetes</taxon>
        <taxon>Kitasatosporales</taxon>
        <taxon>Streptomycetaceae</taxon>
        <taxon>Streptomyces</taxon>
    </lineage>
</organism>
<keyword evidence="3" id="KW-1185">Reference proteome</keyword>
<evidence type="ECO:0000313" key="3">
    <source>
        <dbReference type="Proteomes" id="UP000649259"/>
    </source>
</evidence>
<feature type="compositionally biased region" description="Gly residues" evidence="1">
    <location>
        <begin position="56"/>
        <end position="75"/>
    </location>
</feature>
<evidence type="ECO:0000313" key="2">
    <source>
        <dbReference type="EMBL" id="GHI60228.1"/>
    </source>
</evidence>
<dbReference type="EMBL" id="BNEB01000002">
    <property type="protein sequence ID" value="GHI60228.1"/>
    <property type="molecule type" value="Genomic_DNA"/>
</dbReference>
<feature type="region of interest" description="Disordered" evidence="1">
    <location>
        <begin position="156"/>
        <end position="183"/>
    </location>
</feature>
<proteinExistence type="predicted"/>
<evidence type="ECO:0000256" key="1">
    <source>
        <dbReference type="SAM" id="MobiDB-lite"/>
    </source>
</evidence>
<dbReference type="Proteomes" id="UP000649259">
    <property type="component" value="Unassembled WGS sequence"/>
</dbReference>
<reference evidence="3" key="1">
    <citation type="submission" date="2023-07" db="EMBL/GenBank/DDBJ databases">
        <title>Whole genome shotgun sequence of Streptomyces cacaoi subsp. asoensis NBRC 13813.</title>
        <authorList>
            <person name="Komaki H."/>
            <person name="Tamura T."/>
        </authorList>
    </citation>
    <scope>NUCLEOTIDE SEQUENCE [LARGE SCALE GENOMIC DNA]</scope>
    <source>
        <strain evidence="3">NBRC 13813</strain>
    </source>
</reference>
<protein>
    <submittedName>
        <fullName evidence="2">Uncharacterized protein</fullName>
    </submittedName>
</protein>
<feature type="region of interest" description="Disordered" evidence="1">
    <location>
        <begin position="1"/>
        <end position="133"/>
    </location>
</feature>